<dbReference type="AlphaFoldDB" id="A0A6A3B0S5"/>
<dbReference type="Proteomes" id="UP000436088">
    <property type="component" value="Unassembled WGS sequence"/>
</dbReference>
<reference evidence="1" key="1">
    <citation type="submission" date="2019-09" db="EMBL/GenBank/DDBJ databases">
        <title>Draft genome information of white flower Hibiscus syriacus.</title>
        <authorList>
            <person name="Kim Y.-M."/>
        </authorList>
    </citation>
    <scope>NUCLEOTIDE SEQUENCE [LARGE SCALE GENOMIC DNA]</scope>
    <source>
        <strain evidence="1">YM2019G1</strain>
    </source>
</reference>
<gene>
    <name evidence="1" type="ORF">F3Y22_tig00110332pilonHSYRG00620</name>
</gene>
<name>A0A6A3B0S5_HIBSY</name>
<organism evidence="1 2">
    <name type="scientific">Hibiscus syriacus</name>
    <name type="common">Rose of Sharon</name>
    <dbReference type="NCBI Taxonomy" id="106335"/>
    <lineage>
        <taxon>Eukaryota</taxon>
        <taxon>Viridiplantae</taxon>
        <taxon>Streptophyta</taxon>
        <taxon>Embryophyta</taxon>
        <taxon>Tracheophyta</taxon>
        <taxon>Spermatophyta</taxon>
        <taxon>Magnoliopsida</taxon>
        <taxon>eudicotyledons</taxon>
        <taxon>Gunneridae</taxon>
        <taxon>Pentapetalae</taxon>
        <taxon>rosids</taxon>
        <taxon>malvids</taxon>
        <taxon>Malvales</taxon>
        <taxon>Malvaceae</taxon>
        <taxon>Malvoideae</taxon>
        <taxon>Hibiscus</taxon>
    </lineage>
</organism>
<proteinExistence type="predicted"/>
<comment type="caution">
    <text evidence="1">The sequence shown here is derived from an EMBL/GenBank/DDBJ whole genome shotgun (WGS) entry which is preliminary data.</text>
</comment>
<dbReference type="EMBL" id="VEPZ02000937">
    <property type="protein sequence ID" value="KAE8708955.1"/>
    <property type="molecule type" value="Genomic_DNA"/>
</dbReference>
<evidence type="ECO:0000313" key="1">
    <source>
        <dbReference type="EMBL" id="KAE8708955.1"/>
    </source>
</evidence>
<keyword evidence="2" id="KW-1185">Reference proteome</keyword>
<sequence length="49" mass="5235">MLGSVKLQGADLQYGKLVISVQVTTPVAPTLMMSNELQLVFLLKLSAST</sequence>
<evidence type="ECO:0000313" key="2">
    <source>
        <dbReference type="Proteomes" id="UP000436088"/>
    </source>
</evidence>
<protein>
    <submittedName>
        <fullName evidence="1">Uncharacterized protein</fullName>
    </submittedName>
</protein>
<accession>A0A6A3B0S5</accession>